<dbReference type="InterPro" id="IPR014049">
    <property type="entry name" value="Glutathione_synthase_N_euk"/>
</dbReference>
<reference evidence="2" key="1">
    <citation type="submission" date="2014-05" db="EMBL/GenBank/DDBJ databases">
        <title>The genome and life-stage specific transcriptomes of Globodera pallida elucidate key aspects of plant parasitism by a cyst nematode.</title>
        <authorList>
            <person name="Cotton J.A."/>
            <person name="Lilley C.J."/>
            <person name="Jones L.M."/>
            <person name="Kikuchi T."/>
            <person name="Reid A.J."/>
            <person name="Thorpe P."/>
            <person name="Tsai I.J."/>
            <person name="Beasley H."/>
            <person name="Blok V."/>
            <person name="Cock P.J.A."/>
            <person name="Van den Akker S.E."/>
            <person name="Holroyd N."/>
            <person name="Hunt M."/>
            <person name="Mantelin S."/>
            <person name="Naghra H."/>
            <person name="Pain A."/>
            <person name="Palomares-Rius J.E."/>
            <person name="Zarowiecki M."/>
            <person name="Berriman M."/>
            <person name="Jones J.T."/>
            <person name="Urwin P.E."/>
        </authorList>
    </citation>
    <scope>NUCLEOTIDE SEQUENCE [LARGE SCALE GENOMIC DNA]</scope>
    <source>
        <strain evidence="2">Lindley</strain>
    </source>
</reference>
<dbReference type="WBParaSite" id="GPLIN_000896700">
    <property type="protein sequence ID" value="GPLIN_000896700"/>
    <property type="gene ID" value="GPLIN_000896700"/>
</dbReference>
<organism evidence="2 3">
    <name type="scientific">Globodera pallida</name>
    <name type="common">Potato cyst nematode worm</name>
    <name type="synonym">Heterodera pallida</name>
    <dbReference type="NCBI Taxonomy" id="36090"/>
    <lineage>
        <taxon>Eukaryota</taxon>
        <taxon>Metazoa</taxon>
        <taxon>Ecdysozoa</taxon>
        <taxon>Nematoda</taxon>
        <taxon>Chromadorea</taxon>
        <taxon>Rhabditida</taxon>
        <taxon>Tylenchina</taxon>
        <taxon>Tylenchomorpha</taxon>
        <taxon>Tylenchoidea</taxon>
        <taxon>Heteroderidae</taxon>
        <taxon>Heteroderinae</taxon>
        <taxon>Globodera</taxon>
    </lineage>
</organism>
<sequence>MSTINSPIVFVSVVFLLCTFFGHGAPPHQHNADDKTGSNDGAESLQNYIGNMALTEIELKKLAQFAIVWCHNNALILRPKGNEGRVDVAEFAPISLFPSPVFPRCF</sequence>
<evidence type="ECO:0000313" key="2">
    <source>
        <dbReference type="Proteomes" id="UP000050741"/>
    </source>
</evidence>
<reference evidence="3" key="2">
    <citation type="submission" date="2016-06" db="UniProtKB">
        <authorList>
            <consortium name="WormBaseParasite"/>
        </authorList>
    </citation>
    <scope>IDENTIFICATION</scope>
</reference>
<dbReference type="GO" id="GO:0005524">
    <property type="term" value="F:ATP binding"/>
    <property type="evidence" value="ECO:0007669"/>
    <property type="project" value="InterPro"/>
</dbReference>
<evidence type="ECO:0000256" key="1">
    <source>
        <dbReference type="SAM" id="SignalP"/>
    </source>
</evidence>
<dbReference type="Proteomes" id="UP000050741">
    <property type="component" value="Unassembled WGS sequence"/>
</dbReference>
<dbReference type="AlphaFoldDB" id="A0A183C7X1"/>
<proteinExistence type="predicted"/>
<feature type="signal peptide" evidence="1">
    <location>
        <begin position="1"/>
        <end position="24"/>
    </location>
</feature>
<name>A0A183C7X1_GLOPA</name>
<protein>
    <submittedName>
        <fullName evidence="3">Secreted protein</fullName>
    </submittedName>
</protein>
<accession>A0A183C7X1</accession>
<keyword evidence="2" id="KW-1185">Reference proteome</keyword>
<dbReference type="GO" id="GO:0004363">
    <property type="term" value="F:glutathione synthase activity"/>
    <property type="evidence" value="ECO:0007669"/>
    <property type="project" value="InterPro"/>
</dbReference>
<evidence type="ECO:0000313" key="3">
    <source>
        <dbReference type="WBParaSite" id="GPLIN_000896700"/>
    </source>
</evidence>
<keyword evidence="1" id="KW-0732">Signal</keyword>
<feature type="chain" id="PRO_5008147190" evidence="1">
    <location>
        <begin position="25"/>
        <end position="106"/>
    </location>
</feature>
<dbReference type="Gene3D" id="3.30.1490.80">
    <property type="match status" value="1"/>
</dbReference>